<gene>
    <name evidence="3" type="primary">LOC111152558</name>
</gene>
<dbReference type="Proteomes" id="UP000248482">
    <property type="component" value="Unplaced"/>
</dbReference>
<feature type="region of interest" description="Disordered" evidence="1">
    <location>
        <begin position="1"/>
        <end position="258"/>
    </location>
</feature>
<dbReference type="RefSeq" id="XP_022366743.1">
    <property type="nucleotide sequence ID" value="XM_022511035.1"/>
</dbReference>
<dbReference type="GeneID" id="111152558"/>
<sequence>MCCCFRPEAATPGRREAAGAGPTHRAPPSPARPRPPRRTPRRLPAAPRRFLPRRFLPRPRVPGTLCPLSPRARRLGPWRPRRSGPTGRAAGPSDAPGSRPLPARSPPGKPKPESPRSPGLPHKEERPPRAESPAHVPPRTPPGPTERCEGSAPLLEDAGTREGTPSRFAPPRPARRPRPRVLLPARDNLPDLARSSRHPPCAADASGTCGPGGAGPARAAERRAGAAPSTPRAESGPRTFPDAGLPPAAPQSLPPRSS</sequence>
<feature type="compositionally biased region" description="Pro residues" evidence="1">
    <location>
        <begin position="135"/>
        <end position="144"/>
    </location>
</feature>
<feature type="compositionally biased region" description="Pro residues" evidence="1">
    <location>
        <begin position="247"/>
        <end position="258"/>
    </location>
</feature>
<evidence type="ECO:0000313" key="3">
    <source>
        <dbReference type="RefSeq" id="XP_022366743.1"/>
    </source>
</evidence>
<dbReference type="AlphaFoldDB" id="A0A2Y9K0A9"/>
<name>A0A2Y9K0A9_ENHLU</name>
<protein>
    <submittedName>
        <fullName evidence="3">Proline-rich protein 2-like</fullName>
    </submittedName>
</protein>
<proteinExistence type="predicted"/>
<dbReference type="KEGG" id="elk:111152558"/>
<evidence type="ECO:0000313" key="2">
    <source>
        <dbReference type="Proteomes" id="UP000248482"/>
    </source>
</evidence>
<keyword evidence="2" id="KW-1185">Reference proteome</keyword>
<feature type="compositionally biased region" description="Basic residues" evidence="1">
    <location>
        <begin position="71"/>
        <end position="82"/>
    </location>
</feature>
<dbReference type="PRINTS" id="PR01217">
    <property type="entry name" value="PRICHEXTENSN"/>
</dbReference>
<accession>A0A2Y9K0A9</accession>
<evidence type="ECO:0000256" key="1">
    <source>
        <dbReference type="SAM" id="MobiDB-lite"/>
    </source>
</evidence>
<organism evidence="2 3">
    <name type="scientific">Enhydra lutris kenyoni</name>
    <name type="common">northern sea otter</name>
    <dbReference type="NCBI Taxonomy" id="391180"/>
    <lineage>
        <taxon>Eukaryota</taxon>
        <taxon>Metazoa</taxon>
        <taxon>Chordata</taxon>
        <taxon>Craniata</taxon>
        <taxon>Vertebrata</taxon>
        <taxon>Euteleostomi</taxon>
        <taxon>Mammalia</taxon>
        <taxon>Eutheria</taxon>
        <taxon>Laurasiatheria</taxon>
        <taxon>Carnivora</taxon>
        <taxon>Caniformia</taxon>
        <taxon>Musteloidea</taxon>
        <taxon>Mustelidae</taxon>
        <taxon>Lutrinae</taxon>
        <taxon>Enhydra</taxon>
    </lineage>
</organism>
<dbReference type="STRING" id="391180.A0A2Y9K0A9"/>
<reference evidence="3" key="1">
    <citation type="submission" date="2025-08" db="UniProtKB">
        <authorList>
            <consortium name="RefSeq"/>
        </authorList>
    </citation>
    <scope>IDENTIFICATION</scope>
    <source>
        <tissue evidence="3">Blood</tissue>
    </source>
</reference>